<organism evidence="3 4">
    <name type="scientific">Ligilactobacillus salivarius</name>
    <dbReference type="NCBI Taxonomy" id="1624"/>
    <lineage>
        <taxon>Bacteria</taxon>
        <taxon>Bacillati</taxon>
        <taxon>Bacillota</taxon>
        <taxon>Bacilli</taxon>
        <taxon>Lactobacillales</taxon>
        <taxon>Lactobacillaceae</taxon>
        <taxon>Ligilactobacillus</taxon>
    </lineage>
</organism>
<dbReference type="Proteomes" id="UP000029488">
    <property type="component" value="Plasmid pMP1046A"/>
</dbReference>
<evidence type="ECO:0000313" key="3">
    <source>
        <dbReference type="EMBL" id="AIR11589.1"/>
    </source>
</evidence>
<keyword evidence="3" id="KW-0378">Hydrolase</keyword>
<dbReference type="InterPro" id="IPR036526">
    <property type="entry name" value="C-N_Hydrolase_sf"/>
</dbReference>
<geneLocation type="plasmid" evidence="3 4">
    <name>pMP1046A</name>
</geneLocation>
<dbReference type="InterPro" id="IPR003010">
    <property type="entry name" value="C-N_Hydrolase"/>
</dbReference>
<evidence type="ECO:0000313" key="4">
    <source>
        <dbReference type="Proteomes" id="UP000029488"/>
    </source>
</evidence>
<evidence type="ECO:0000259" key="2">
    <source>
        <dbReference type="PROSITE" id="PS50263"/>
    </source>
</evidence>
<name>A0A089QES9_9LACO</name>
<dbReference type="Pfam" id="PF00795">
    <property type="entry name" value="CN_hydrolase"/>
    <property type="match status" value="1"/>
</dbReference>
<keyword evidence="3" id="KW-0614">Plasmid</keyword>
<gene>
    <name evidence="3" type="ORF">LSJ_2182c</name>
</gene>
<dbReference type="EMBL" id="CP007647">
    <property type="protein sequence ID" value="AIR11589.1"/>
    <property type="molecule type" value="Genomic_DNA"/>
</dbReference>
<dbReference type="PANTHER" id="PTHR23088">
    <property type="entry name" value="NITRILASE-RELATED"/>
    <property type="match status" value="1"/>
</dbReference>
<dbReference type="Gene3D" id="3.60.110.10">
    <property type="entry name" value="Carbon-nitrogen hydrolase"/>
    <property type="match status" value="1"/>
</dbReference>
<accession>A0A089QES9</accession>
<dbReference type="PROSITE" id="PS50263">
    <property type="entry name" value="CN_HYDROLASE"/>
    <property type="match status" value="1"/>
</dbReference>
<protein>
    <submittedName>
        <fullName evidence="3">Carbon-nitrogen hydrolase family protein</fullName>
    </submittedName>
</protein>
<dbReference type="AlphaFoldDB" id="A0A089QES9"/>
<dbReference type="GO" id="GO:0016787">
    <property type="term" value="F:hydrolase activity"/>
    <property type="evidence" value="ECO:0007669"/>
    <property type="project" value="UniProtKB-KW"/>
</dbReference>
<feature type="domain" description="CN hydrolase" evidence="2">
    <location>
        <begin position="3"/>
        <end position="239"/>
    </location>
</feature>
<comment type="similarity">
    <text evidence="1">Belongs to the carbon-nitrogen hydrolase superfamily. NIT1/NIT2 family.</text>
</comment>
<sequence>MTLRIALAQIPVEHGKPEENYKKVAHYLSKAAQAKADVVVLPELWNTGYDLARLEEIADVEGQRTKEFLQAKAQEYKIDIVGGSVAIKEHGQFYNTTYIVDKQGKLISEYRKVHLFRLMDEDKYLAAGDQKNVFELAGVKSASFICYDIRFPEWLRTVAKKKLSVIYVVAQWPQTRIEQWKALLIARAIENQTYVVAVNRVGENPDNKFNGHSLIINPLGEVLSDSGDQETLTVYDLDTSKMEKFTQQIHVFEDRRPELYD</sequence>
<dbReference type="CDD" id="cd07583">
    <property type="entry name" value="nitrilase_5"/>
    <property type="match status" value="1"/>
</dbReference>
<dbReference type="RefSeq" id="WP_034982958.1">
    <property type="nucleotide sequence ID" value="NZ_CP007647.1"/>
</dbReference>
<evidence type="ECO:0000256" key="1">
    <source>
        <dbReference type="ARBA" id="ARBA00010613"/>
    </source>
</evidence>
<dbReference type="KEGG" id="lsj:LSJ_2182c"/>
<proteinExistence type="inferred from homology"/>
<dbReference type="SUPFAM" id="SSF56317">
    <property type="entry name" value="Carbon-nitrogen hydrolase"/>
    <property type="match status" value="1"/>
</dbReference>
<reference evidence="3 4" key="1">
    <citation type="journal article" date="2014" name="BMC Genomics">
        <title>Unusual genome complexity in Lactobacillus salivarius JCM1046.</title>
        <authorList>
            <person name="Raftis E.J."/>
            <person name="Forde B.M."/>
            <person name="Claesson M.J."/>
            <person name="O'Toole P.W."/>
        </authorList>
    </citation>
    <scope>NUCLEOTIDE SEQUENCE [LARGE SCALE GENOMIC DNA]</scope>
    <source>
        <strain evidence="3 4">JCM1046</strain>
        <plasmid evidence="3 4">pMP1046A</plasmid>
    </source>
</reference>
<dbReference type="PANTHER" id="PTHR23088:SF27">
    <property type="entry name" value="DEAMINATED GLUTATHIONE AMIDASE"/>
    <property type="match status" value="1"/>
</dbReference>